<dbReference type="InterPro" id="IPR051083">
    <property type="entry name" value="GrpII_Intron_Splice-Mob/Def"/>
</dbReference>
<dbReference type="InterPro" id="IPR000477">
    <property type="entry name" value="RT_dom"/>
</dbReference>
<dbReference type="AlphaFoldDB" id="A0AAU8LVJ0"/>
<keyword evidence="3" id="KW-0695">RNA-directed DNA polymerase</keyword>
<proteinExistence type="inferred from homology"/>
<comment type="similarity">
    <text evidence="1">Belongs to the bacterial reverse transcriptase family.</text>
</comment>
<dbReference type="EMBL" id="CP159373">
    <property type="protein sequence ID" value="XCN73266.1"/>
    <property type="molecule type" value="Genomic_DNA"/>
</dbReference>
<dbReference type="GO" id="GO:0003964">
    <property type="term" value="F:RNA-directed DNA polymerase activity"/>
    <property type="evidence" value="ECO:0007669"/>
    <property type="project" value="UniProtKB-KW"/>
</dbReference>
<protein>
    <submittedName>
        <fullName evidence="3">Group II intron reverse transcriptase/maturase</fullName>
        <ecNumber evidence="3">2.7.7.49</ecNumber>
    </submittedName>
</protein>
<keyword evidence="3" id="KW-0548">Nucleotidyltransferase</keyword>
<dbReference type="KEGG" id="eaj:Q3M24_00450"/>
<dbReference type="EC" id="2.7.7.49" evidence="3"/>
<dbReference type="PANTHER" id="PTHR34047">
    <property type="entry name" value="NUCLEAR INTRON MATURASE 1, MITOCHONDRIAL-RELATED"/>
    <property type="match status" value="1"/>
</dbReference>
<dbReference type="SUPFAM" id="SSF56672">
    <property type="entry name" value="DNA/RNA polymerases"/>
    <property type="match status" value="1"/>
</dbReference>
<feature type="domain" description="Reverse transcriptase" evidence="2">
    <location>
        <begin position="83"/>
        <end position="332"/>
    </location>
</feature>
<evidence type="ECO:0000256" key="1">
    <source>
        <dbReference type="ARBA" id="ARBA00034120"/>
    </source>
</evidence>
<accession>A0AAU8LVJ0</accession>
<reference evidence="3" key="2">
    <citation type="submission" date="2024-06" db="EMBL/GenBank/DDBJ databases">
        <authorList>
            <person name="Plum-Jensen L.E."/>
            <person name="Schramm A."/>
            <person name="Marshall I.P.G."/>
        </authorList>
    </citation>
    <scope>NUCLEOTIDE SEQUENCE</scope>
    <source>
        <strain evidence="3">Rat1</strain>
    </source>
</reference>
<reference evidence="3" key="1">
    <citation type="journal article" date="2024" name="Syst. Appl. Microbiol.">
        <title>First single-strain enrichments of Electrothrix cable bacteria, description of E. aestuarii sp. nov. and E. rattekaaiensis sp. nov., and proposal of a cable bacteria taxonomy following the rules of the SeqCode.</title>
        <authorList>
            <person name="Plum-Jensen L.E."/>
            <person name="Schramm A."/>
            <person name="Marshall I.P.G."/>
        </authorList>
    </citation>
    <scope>NUCLEOTIDE SEQUENCE</scope>
    <source>
        <strain evidence="3">Rat1</strain>
    </source>
</reference>
<dbReference type="PANTHER" id="PTHR34047:SF8">
    <property type="entry name" value="PROTEIN YKFC"/>
    <property type="match status" value="1"/>
</dbReference>
<sequence>MVARCEETSAVLGSGEPVTTKLHRIAEKARNEPGFKFTSLYHLMNEELLRGCFQRLRKDAAAGIDKMTKDMYAENLDANLKDLTDRLHRMAYIPQPVRRKYIPKPGSTEQRPLGIPCFEDKLVQAGLVRIMEAVYEQDFIENSYGFRPSRSCHDALGVLSGAMEDNPTNHIVEADIKGFFDNVNREWLMKFLAHRIGDKRILRMVQRFLRAGVSEDGSVTFSDKGTPQGGVISPLLANIYLHYTLDLWFEKVCRKNCRGFTRLIRYADDFVVCFQYKAEAGRFHVELGKRLGKFGLEVKPTKTKAMGFGRFAVQNAERRGRAETFDFLGFTHYCGTRRDGTGFRMKRVTARKKFAAKVKIFKEWLKKARILKTGKLWAIAKAKLRGHYNYYGVTDNLRGIARFFEAVKRLLFKWLNRRGKRNCINWEKFNTMLKRFPLPKPRIRVSMFGTP</sequence>
<dbReference type="PROSITE" id="PS50878">
    <property type="entry name" value="RT_POL"/>
    <property type="match status" value="1"/>
</dbReference>
<dbReference type="InterPro" id="IPR043502">
    <property type="entry name" value="DNA/RNA_pol_sf"/>
</dbReference>
<evidence type="ECO:0000313" key="3">
    <source>
        <dbReference type="EMBL" id="XCN73266.1"/>
    </source>
</evidence>
<organism evidence="3">
    <name type="scientific">Candidatus Electrothrix aestuarii</name>
    <dbReference type="NCBI Taxonomy" id="3062594"/>
    <lineage>
        <taxon>Bacteria</taxon>
        <taxon>Pseudomonadati</taxon>
        <taxon>Thermodesulfobacteriota</taxon>
        <taxon>Desulfobulbia</taxon>
        <taxon>Desulfobulbales</taxon>
        <taxon>Desulfobulbaceae</taxon>
        <taxon>Candidatus Electrothrix</taxon>
    </lineage>
</organism>
<dbReference type="InterPro" id="IPR030931">
    <property type="entry name" value="Group_II_RT_mat"/>
</dbReference>
<dbReference type="Pfam" id="PF00078">
    <property type="entry name" value="RVT_1"/>
    <property type="match status" value="1"/>
</dbReference>
<name>A0AAU8LVJ0_9BACT</name>
<gene>
    <name evidence="3" type="primary">ltrA</name>
    <name evidence="3" type="ORF">Q3M24_00450</name>
</gene>
<dbReference type="CDD" id="cd01651">
    <property type="entry name" value="RT_G2_intron"/>
    <property type="match status" value="1"/>
</dbReference>
<evidence type="ECO:0000259" key="2">
    <source>
        <dbReference type="PROSITE" id="PS50878"/>
    </source>
</evidence>
<keyword evidence="3" id="KW-0808">Transferase</keyword>
<dbReference type="NCBIfam" id="TIGR04416">
    <property type="entry name" value="group_II_RT_mat"/>
    <property type="match status" value="1"/>
</dbReference>